<gene>
    <name evidence="1" type="ORF">PENSUB_13286</name>
</gene>
<organism evidence="1 2">
    <name type="scientific">Penicillium subrubescens</name>
    <dbReference type="NCBI Taxonomy" id="1316194"/>
    <lineage>
        <taxon>Eukaryota</taxon>
        <taxon>Fungi</taxon>
        <taxon>Dikarya</taxon>
        <taxon>Ascomycota</taxon>
        <taxon>Pezizomycotina</taxon>
        <taxon>Eurotiomycetes</taxon>
        <taxon>Eurotiomycetidae</taxon>
        <taxon>Eurotiales</taxon>
        <taxon>Aspergillaceae</taxon>
        <taxon>Penicillium</taxon>
    </lineage>
</organism>
<accession>A0A1Q5SRE3</accession>
<protein>
    <submittedName>
        <fullName evidence="1">Uncharacterized protein</fullName>
    </submittedName>
</protein>
<evidence type="ECO:0000313" key="1">
    <source>
        <dbReference type="EMBL" id="OKO90569.1"/>
    </source>
</evidence>
<dbReference type="EMBL" id="MNBE01000757">
    <property type="protein sequence ID" value="OKO90569.1"/>
    <property type="molecule type" value="Genomic_DNA"/>
</dbReference>
<dbReference type="AlphaFoldDB" id="A0A1Q5SRE3"/>
<name>A0A1Q5SRE3_9EURO</name>
<sequence length="177" mass="18716">MAPSRHTIMFVGKAEDHDLPLLSLNNEEPLEGQEGLGREGPKEIPGGDWGKQASCIDNVLVGSHLAKVHLFHSPPTGIRHAASLLAISRLQFGWASLGSLGRTGVPRELAWNGSTGRSAPSAALILLVVVLIGLGADLVGQPSLSSTPLAGEDAPLGEKAFWSRVPRSFGCPHLRRE</sequence>
<keyword evidence="2" id="KW-1185">Reference proteome</keyword>
<proteinExistence type="predicted"/>
<dbReference type="Proteomes" id="UP000186955">
    <property type="component" value="Unassembled WGS sequence"/>
</dbReference>
<reference evidence="1 2" key="1">
    <citation type="submission" date="2016-10" db="EMBL/GenBank/DDBJ databases">
        <title>Genome sequence of the ascomycete fungus Penicillium subrubescens.</title>
        <authorList>
            <person name="De Vries R.P."/>
            <person name="Peng M."/>
            <person name="Dilokpimol A."/>
            <person name="Hilden K."/>
            <person name="Makela M.R."/>
            <person name="Grigoriev I."/>
            <person name="Riley R."/>
            <person name="Granchi Z."/>
        </authorList>
    </citation>
    <scope>NUCLEOTIDE SEQUENCE [LARGE SCALE GENOMIC DNA]</scope>
    <source>
        <strain evidence="1 2">CBS 132785</strain>
    </source>
</reference>
<comment type="caution">
    <text evidence="1">The sequence shown here is derived from an EMBL/GenBank/DDBJ whole genome shotgun (WGS) entry which is preliminary data.</text>
</comment>
<evidence type="ECO:0000313" key="2">
    <source>
        <dbReference type="Proteomes" id="UP000186955"/>
    </source>
</evidence>